<dbReference type="EMBL" id="SMAS01000003">
    <property type="protein sequence ID" value="TCT35908.1"/>
    <property type="molecule type" value="Genomic_DNA"/>
</dbReference>
<reference evidence="2 3" key="1">
    <citation type="submission" date="2019-03" db="EMBL/GenBank/DDBJ databases">
        <title>Genomic analyses of the natural microbiome of Caenorhabditis elegans.</title>
        <authorList>
            <person name="Samuel B."/>
        </authorList>
    </citation>
    <scope>NUCLEOTIDE SEQUENCE [LARGE SCALE GENOMIC DNA]</scope>
    <source>
        <strain evidence="2 3">JUb102</strain>
    </source>
</reference>
<evidence type="ECO:0000313" key="3">
    <source>
        <dbReference type="Proteomes" id="UP000295055"/>
    </source>
</evidence>
<dbReference type="AlphaFoldDB" id="A0A4V2V3X7"/>
<proteinExistence type="predicted"/>
<gene>
    <name evidence="2" type="ORF">EC835_103365</name>
</gene>
<evidence type="ECO:0000313" key="2">
    <source>
        <dbReference type="EMBL" id="TCT35908.1"/>
    </source>
</evidence>
<feature type="compositionally biased region" description="Polar residues" evidence="1">
    <location>
        <begin position="11"/>
        <end position="21"/>
    </location>
</feature>
<organism evidence="2 3">
    <name type="scientific">Providencia alcalifaciens</name>
    <dbReference type="NCBI Taxonomy" id="126385"/>
    <lineage>
        <taxon>Bacteria</taxon>
        <taxon>Pseudomonadati</taxon>
        <taxon>Pseudomonadota</taxon>
        <taxon>Gammaproteobacteria</taxon>
        <taxon>Enterobacterales</taxon>
        <taxon>Morganellaceae</taxon>
        <taxon>Providencia</taxon>
    </lineage>
</organism>
<protein>
    <recommendedName>
        <fullName evidence="4">Phage protein</fullName>
    </recommendedName>
</protein>
<dbReference type="RefSeq" id="WP_243698987.1">
    <property type="nucleotide sequence ID" value="NZ_SMAS01000003.1"/>
</dbReference>
<comment type="caution">
    <text evidence="2">The sequence shown here is derived from an EMBL/GenBank/DDBJ whole genome shotgun (WGS) entry which is preliminary data.</text>
</comment>
<accession>A0A4V2V3X7</accession>
<name>A0A4V2V3X7_9GAMM</name>
<evidence type="ECO:0000256" key="1">
    <source>
        <dbReference type="SAM" id="MobiDB-lite"/>
    </source>
</evidence>
<feature type="region of interest" description="Disordered" evidence="1">
    <location>
        <begin position="1"/>
        <end position="21"/>
    </location>
</feature>
<evidence type="ECO:0008006" key="4">
    <source>
        <dbReference type="Google" id="ProtNLM"/>
    </source>
</evidence>
<sequence length="224" mass="26431">MANSERKVMDNSASKPMDSRNNITVPRRIAGTSFNDNLLNSLNNIAHTRSFLEEGATVFDLPNYVVPQGYRLMKSCKKNQYRMVTTGEEPETIYLLELKLRTDIVFGETTCTQIKVWRTISHLHRNNIGDLPRIFFIHLLDNHSIMVTDEEHTRDGQRFWEIMISWAFYQRYYIYASDSTLEDRPLTQIHTESEFFEQWINQLWGRDIDVYTHKLIVISKHPLL</sequence>
<dbReference type="Proteomes" id="UP000295055">
    <property type="component" value="Unassembled WGS sequence"/>
</dbReference>